<organism evidence="2 3">
    <name type="scientific">Cutibacterium avidum ATCC 25577</name>
    <dbReference type="NCBI Taxonomy" id="997355"/>
    <lineage>
        <taxon>Bacteria</taxon>
        <taxon>Bacillati</taxon>
        <taxon>Actinomycetota</taxon>
        <taxon>Actinomycetes</taxon>
        <taxon>Propionibacteriales</taxon>
        <taxon>Propionibacteriaceae</taxon>
        <taxon>Cutibacterium</taxon>
    </lineage>
</organism>
<sequence length="74" mass="8107">MLSGSDPTADRQFPTESSSSEAPSLPPHHLSDETPNSSLLRGQDFTTFARADTFRRAVWSLFSLVVVQSGRRAV</sequence>
<keyword evidence="3" id="KW-1185">Reference proteome</keyword>
<dbReference type="AlphaFoldDB" id="G4CWU5"/>
<gene>
    <name evidence="2" type="ORF">HMPREF9153_1002</name>
</gene>
<dbReference type="Proteomes" id="UP000005332">
    <property type="component" value="Unassembled WGS sequence"/>
</dbReference>
<feature type="region of interest" description="Disordered" evidence="1">
    <location>
        <begin position="1"/>
        <end position="42"/>
    </location>
</feature>
<feature type="compositionally biased region" description="Polar residues" evidence="1">
    <location>
        <begin position="33"/>
        <end position="42"/>
    </location>
</feature>
<protein>
    <submittedName>
        <fullName evidence="2">Uncharacterized protein</fullName>
    </submittedName>
</protein>
<comment type="caution">
    <text evidence="2">The sequence shown here is derived from an EMBL/GenBank/DDBJ whole genome shotgun (WGS) entry which is preliminary data.</text>
</comment>
<evidence type="ECO:0000313" key="2">
    <source>
        <dbReference type="EMBL" id="EGY78083.1"/>
    </source>
</evidence>
<dbReference type="EMBL" id="AGBA01000012">
    <property type="protein sequence ID" value="EGY78083.1"/>
    <property type="molecule type" value="Genomic_DNA"/>
</dbReference>
<proteinExistence type="predicted"/>
<name>G4CWU5_9ACTN</name>
<evidence type="ECO:0000256" key="1">
    <source>
        <dbReference type="SAM" id="MobiDB-lite"/>
    </source>
</evidence>
<dbReference type="HOGENOM" id="CLU_2684836_0_0_11"/>
<accession>G4CWU5</accession>
<reference evidence="2 3" key="1">
    <citation type="submission" date="2011-06" db="EMBL/GenBank/DDBJ databases">
        <authorList>
            <person name="Muzny D."/>
            <person name="Qin X."/>
            <person name="Deng J."/>
            <person name="Jiang H."/>
            <person name="Liu Y."/>
            <person name="Qu J."/>
            <person name="Song X.-Z."/>
            <person name="Zhang L."/>
            <person name="Thornton R."/>
            <person name="Coyle M."/>
            <person name="Francisco L."/>
            <person name="Jackson L."/>
            <person name="Javaid M."/>
            <person name="Korchina V."/>
            <person name="Kovar C."/>
            <person name="Mata R."/>
            <person name="Mathew T."/>
            <person name="Ngo R."/>
            <person name="Nguyen L."/>
            <person name="Nguyen N."/>
            <person name="Okwuonu G."/>
            <person name="Ongeri F."/>
            <person name="Pham C."/>
            <person name="Simmons D."/>
            <person name="Wilczek-Boney K."/>
            <person name="Hale W."/>
            <person name="Jakkamsetti A."/>
            <person name="Pham P."/>
            <person name="Ruth R."/>
            <person name="San Lucas F."/>
            <person name="Warren J."/>
            <person name="Zhang J."/>
            <person name="Zhao Z."/>
            <person name="Zhou C."/>
            <person name="Zhu D."/>
            <person name="Lee S."/>
            <person name="Bess C."/>
            <person name="Blankenburg K."/>
            <person name="Forbes L."/>
            <person name="Fu Q."/>
            <person name="Gubbala S."/>
            <person name="Hirani K."/>
            <person name="Jayaseelan J.C."/>
            <person name="Lara F."/>
            <person name="Munidasa M."/>
            <person name="Palculict T."/>
            <person name="Patil S."/>
            <person name="Pu L.-L."/>
            <person name="Saada N."/>
            <person name="Tang L."/>
            <person name="Weissenberger G."/>
            <person name="Zhu Y."/>
            <person name="Hemphill L."/>
            <person name="Shang Y."/>
            <person name="Youmans B."/>
            <person name="Ayvaz T."/>
            <person name="Ross M."/>
            <person name="Santibanez J."/>
            <person name="Aqrawi P."/>
            <person name="Gross S."/>
            <person name="Joshi V."/>
            <person name="Fowler G."/>
            <person name="Nazareth L."/>
            <person name="Reid J."/>
            <person name="Worley K."/>
            <person name="Petrosino J."/>
            <person name="Highlander S."/>
            <person name="Gibbs R."/>
        </authorList>
    </citation>
    <scope>NUCLEOTIDE SEQUENCE [LARGE SCALE GENOMIC DNA]</scope>
    <source>
        <strain evidence="2 3">ATCC 25577</strain>
    </source>
</reference>
<evidence type="ECO:0000313" key="3">
    <source>
        <dbReference type="Proteomes" id="UP000005332"/>
    </source>
</evidence>